<dbReference type="InterPro" id="IPR036390">
    <property type="entry name" value="WH_DNA-bd_sf"/>
</dbReference>
<dbReference type="EMBL" id="VDFM01000014">
    <property type="protein sequence ID" value="MQS53264.1"/>
    <property type="molecule type" value="Genomic_DNA"/>
</dbReference>
<gene>
    <name evidence="2" type="ORF">FHL02_09555</name>
</gene>
<proteinExistence type="predicted"/>
<dbReference type="OrthoDB" id="9783723at2"/>
<dbReference type="Gene3D" id="1.10.10.10">
    <property type="entry name" value="Winged helix-like DNA-binding domain superfamily/Winged helix DNA-binding domain"/>
    <property type="match status" value="1"/>
</dbReference>
<protein>
    <submittedName>
        <fullName evidence="2">PadR family transcriptional regulator</fullName>
    </submittedName>
</protein>
<dbReference type="InterPro" id="IPR005149">
    <property type="entry name" value="Tscrpt_reg_PadR_N"/>
</dbReference>
<comment type="caution">
    <text evidence="2">The sequence shown here is derived from an EMBL/GenBank/DDBJ whole genome shotgun (WGS) entry which is preliminary data.</text>
</comment>
<evidence type="ECO:0000313" key="2">
    <source>
        <dbReference type="EMBL" id="MQS53264.1"/>
    </source>
</evidence>
<dbReference type="Proteomes" id="UP000380386">
    <property type="component" value="Unassembled WGS sequence"/>
</dbReference>
<accession>A0A5P0ZJL5</accession>
<dbReference type="Pfam" id="PF03551">
    <property type="entry name" value="PadR"/>
    <property type="match status" value="1"/>
</dbReference>
<dbReference type="AlphaFoldDB" id="A0A5P0ZJL5"/>
<organism evidence="2 3">
    <name type="scientific">Companilactobacillus mishanensis</name>
    <dbReference type="NCBI Taxonomy" id="2486008"/>
    <lineage>
        <taxon>Bacteria</taxon>
        <taxon>Bacillati</taxon>
        <taxon>Bacillota</taxon>
        <taxon>Bacilli</taxon>
        <taxon>Lactobacillales</taxon>
        <taxon>Lactobacillaceae</taxon>
        <taxon>Companilactobacillus</taxon>
    </lineage>
</organism>
<sequence>MKGKEVILGLLSKQNLTGYSITSMIQTRFSYFFDASTGMVYPALKSLEKDGYVTVEEQVQHGKPNKKIYQITEDGKKYFSEKIHENVEDDIFKSDFLMHMYFGNMLEKDEIDKLIEDERQRIQLKLDQLESDRIEWKKYMTTGQDFSVDFGIKMYKAQLEALKESKTK</sequence>
<dbReference type="PANTHER" id="PTHR43252:SF6">
    <property type="entry name" value="NEGATIVE TRANSCRIPTION REGULATOR PADR"/>
    <property type="match status" value="1"/>
</dbReference>
<reference evidence="2 3" key="1">
    <citation type="journal article" date="2019" name="Syst. Appl. Microbiol.">
        <title>Polyphasic characterization of two novel Lactobacillus spp. isolated from blown salami packages: Description of Lactobacillus halodurans sp. nov. and Lactobacillus salsicarnum sp. nov.</title>
        <authorList>
            <person name="Schuster J.A."/>
            <person name="Klingl A."/>
            <person name="Vogel R.F."/>
            <person name="Ehrmann M.A."/>
        </authorList>
    </citation>
    <scope>NUCLEOTIDE SEQUENCE [LARGE SCALE GENOMIC DNA]</scope>
    <source>
        <strain evidence="2 3">TMW 1.2118</strain>
    </source>
</reference>
<dbReference type="RefSeq" id="WP_153383760.1">
    <property type="nucleotide sequence ID" value="NZ_VDFM01000014.1"/>
</dbReference>
<evidence type="ECO:0000259" key="1">
    <source>
        <dbReference type="Pfam" id="PF03551"/>
    </source>
</evidence>
<dbReference type="PANTHER" id="PTHR43252">
    <property type="entry name" value="TRANSCRIPTIONAL REGULATOR YQJI"/>
    <property type="match status" value="1"/>
</dbReference>
<dbReference type="InterPro" id="IPR036388">
    <property type="entry name" value="WH-like_DNA-bd_sf"/>
</dbReference>
<dbReference type="Gene3D" id="6.10.140.1570">
    <property type="match status" value="1"/>
</dbReference>
<name>A0A5P0ZJL5_9LACO</name>
<feature type="domain" description="Transcription regulator PadR N-terminal" evidence="1">
    <location>
        <begin position="7"/>
        <end position="80"/>
    </location>
</feature>
<evidence type="ECO:0000313" key="3">
    <source>
        <dbReference type="Proteomes" id="UP000380386"/>
    </source>
</evidence>
<dbReference type="SUPFAM" id="SSF46785">
    <property type="entry name" value="Winged helix' DNA-binding domain"/>
    <property type="match status" value="1"/>
</dbReference>